<accession>X1LNR2</accession>
<gene>
    <name evidence="1" type="ORF">S06H3_21212</name>
</gene>
<dbReference type="AlphaFoldDB" id="X1LNR2"/>
<protein>
    <recommendedName>
        <fullName evidence="2">Glycosyltransferase 2-like domain-containing protein</fullName>
    </recommendedName>
</protein>
<proteinExistence type="predicted"/>
<name>X1LNR2_9ZZZZ</name>
<organism evidence="1">
    <name type="scientific">marine sediment metagenome</name>
    <dbReference type="NCBI Taxonomy" id="412755"/>
    <lineage>
        <taxon>unclassified sequences</taxon>
        <taxon>metagenomes</taxon>
        <taxon>ecological metagenomes</taxon>
    </lineage>
</organism>
<dbReference type="InterPro" id="IPR029044">
    <property type="entry name" value="Nucleotide-diphossugar_trans"/>
</dbReference>
<evidence type="ECO:0000313" key="1">
    <source>
        <dbReference type="EMBL" id="GAI04015.1"/>
    </source>
</evidence>
<dbReference type="EMBL" id="BARV01011105">
    <property type="protein sequence ID" value="GAI04015.1"/>
    <property type="molecule type" value="Genomic_DNA"/>
</dbReference>
<comment type="caution">
    <text evidence="1">The sequence shown here is derived from an EMBL/GenBank/DDBJ whole genome shotgun (WGS) entry which is preliminary data.</text>
</comment>
<sequence length="172" mass="20243">MKGKYIINTMKRKDYKDGITLVVTCSKMLMLPFFFKSLRDMDLPREDMHLLIYDNTDDPAYLEKLMDEIDELTCPKCQQFKSIRIYKSYAKPKGNLKGSGANHFSKTQLHNIWCMWQKLYKMVYTDTFFQLEDDTIVQPDTFKRLYKLLMSNSKVGFATAIETGRNSLPYIP</sequence>
<dbReference type="SUPFAM" id="SSF53448">
    <property type="entry name" value="Nucleotide-diphospho-sugar transferases"/>
    <property type="match status" value="1"/>
</dbReference>
<feature type="non-terminal residue" evidence="1">
    <location>
        <position position="172"/>
    </location>
</feature>
<reference evidence="1" key="1">
    <citation type="journal article" date="2014" name="Front. Microbiol.">
        <title>High frequency of phylogenetically diverse reductive dehalogenase-homologous genes in deep subseafloor sedimentary metagenomes.</title>
        <authorList>
            <person name="Kawai M."/>
            <person name="Futagami T."/>
            <person name="Toyoda A."/>
            <person name="Takaki Y."/>
            <person name="Nishi S."/>
            <person name="Hori S."/>
            <person name="Arai W."/>
            <person name="Tsubouchi T."/>
            <person name="Morono Y."/>
            <person name="Uchiyama I."/>
            <person name="Ito T."/>
            <person name="Fujiyama A."/>
            <person name="Inagaki F."/>
            <person name="Takami H."/>
        </authorList>
    </citation>
    <scope>NUCLEOTIDE SEQUENCE</scope>
    <source>
        <strain evidence="1">Expedition CK06-06</strain>
    </source>
</reference>
<evidence type="ECO:0008006" key="2">
    <source>
        <dbReference type="Google" id="ProtNLM"/>
    </source>
</evidence>